<dbReference type="Proteomes" id="UP000075583">
    <property type="component" value="Unassembled WGS sequence"/>
</dbReference>
<sequence>MNTISLWDGKLGFLAFPLFLLLVVVYLILAVLVFRQLFFAIREKFKDKQRLGVIGALTIVLTLILLKPNGLIDFDKLQGEDLLVAEREGAANCMTTLKLKENNTFTERSVCFGVTEIKGNYELKGDTVFFRNVGVSRNKKSYYKFAVIYKSKTNKIKYLGDIVLYDNAKHKTGNELWITKNELTK</sequence>
<evidence type="ECO:0000313" key="3">
    <source>
        <dbReference type="Proteomes" id="UP000075583"/>
    </source>
</evidence>
<keyword evidence="1" id="KW-0472">Membrane</keyword>
<dbReference type="RefSeq" id="WP_062591437.1">
    <property type="nucleotide sequence ID" value="NZ_LQZQ01000023.1"/>
</dbReference>
<feature type="transmembrane region" description="Helical" evidence="1">
    <location>
        <begin position="50"/>
        <end position="66"/>
    </location>
</feature>
<comment type="caution">
    <text evidence="2">The sequence shown here is derived from an EMBL/GenBank/DDBJ whole genome shotgun (WGS) entry which is preliminary data.</text>
</comment>
<evidence type="ECO:0000256" key="1">
    <source>
        <dbReference type="SAM" id="Phobius"/>
    </source>
</evidence>
<gene>
    <name evidence="2" type="ORF">MB14_03725</name>
</gene>
<dbReference type="EMBL" id="LQZQ01000023">
    <property type="protein sequence ID" value="KYG76366.1"/>
    <property type="molecule type" value="Genomic_DNA"/>
</dbReference>
<accession>A0A150XCF6</accession>
<evidence type="ECO:0000313" key="2">
    <source>
        <dbReference type="EMBL" id="KYG76366.1"/>
    </source>
</evidence>
<dbReference type="OrthoDB" id="982911at2"/>
<protein>
    <submittedName>
        <fullName evidence="2">Uncharacterized protein</fullName>
    </submittedName>
</protein>
<dbReference type="AlphaFoldDB" id="A0A150XCF6"/>
<keyword evidence="1" id="KW-1133">Transmembrane helix</keyword>
<keyword evidence="3" id="KW-1185">Reference proteome</keyword>
<proteinExistence type="predicted"/>
<name>A0A150XCF6_ROSEK</name>
<keyword evidence="1" id="KW-0812">Transmembrane</keyword>
<feature type="transmembrane region" description="Helical" evidence="1">
    <location>
        <begin position="12"/>
        <end position="38"/>
    </location>
</feature>
<reference evidence="2" key="1">
    <citation type="submission" date="2016-01" db="EMBL/GenBank/DDBJ databases">
        <title>Genome sequencing of Roseivirga ehrenbergii KMM 6017.</title>
        <authorList>
            <person name="Selvaratnam C."/>
            <person name="Thevarajoo S."/>
            <person name="Goh K.M."/>
            <person name="Ee R."/>
            <person name="Chan K.-G."/>
            <person name="Chong C.S."/>
        </authorList>
    </citation>
    <scope>NUCLEOTIDE SEQUENCE [LARGE SCALE GENOMIC DNA]</scope>
    <source>
        <strain evidence="2">KMM 6017</strain>
    </source>
</reference>
<organism evidence="2 3">
    <name type="scientific">Roseivirga ehrenbergii (strain DSM 102268 / JCM 13514 / KCTC 12282 / NCIMB 14502 / KMM 6017)</name>
    <dbReference type="NCBI Taxonomy" id="279360"/>
    <lineage>
        <taxon>Bacteria</taxon>
        <taxon>Pseudomonadati</taxon>
        <taxon>Bacteroidota</taxon>
        <taxon>Cytophagia</taxon>
        <taxon>Cytophagales</taxon>
        <taxon>Roseivirgaceae</taxon>
        <taxon>Roseivirga</taxon>
    </lineage>
</organism>